<dbReference type="Proteomes" id="UP000620224">
    <property type="component" value="Unassembled WGS sequence"/>
</dbReference>
<dbReference type="AlphaFoldDB" id="A0A918J9V2"/>
<reference evidence="2" key="1">
    <citation type="journal article" date="2014" name="Int. J. Syst. Evol. Microbiol.">
        <title>Complete genome sequence of Corynebacterium casei LMG S-19264T (=DSM 44701T), isolated from a smear-ripened cheese.</title>
        <authorList>
            <consortium name="US DOE Joint Genome Institute (JGI-PGF)"/>
            <person name="Walter F."/>
            <person name="Albersmeier A."/>
            <person name="Kalinowski J."/>
            <person name="Ruckert C."/>
        </authorList>
    </citation>
    <scope>NUCLEOTIDE SEQUENCE</scope>
    <source>
        <strain evidence="2">JCM 4490</strain>
    </source>
</reference>
<keyword evidence="1" id="KW-1133">Transmembrane helix</keyword>
<protein>
    <submittedName>
        <fullName evidence="2">Uncharacterized protein</fullName>
    </submittedName>
</protein>
<evidence type="ECO:0000313" key="3">
    <source>
        <dbReference type="Proteomes" id="UP000620224"/>
    </source>
</evidence>
<keyword evidence="1" id="KW-0472">Membrane</keyword>
<gene>
    <name evidence="2" type="ORF">GCM10010503_44970</name>
</gene>
<evidence type="ECO:0000313" key="2">
    <source>
        <dbReference type="EMBL" id="GGW62664.1"/>
    </source>
</evidence>
<organism evidence="2 3">
    <name type="scientific">Streptomyces lucensis JCM 4490</name>
    <dbReference type="NCBI Taxonomy" id="1306176"/>
    <lineage>
        <taxon>Bacteria</taxon>
        <taxon>Bacillati</taxon>
        <taxon>Actinomycetota</taxon>
        <taxon>Actinomycetes</taxon>
        <taxon>Kitasatosporales</taxon>
        <taxon>Streptomycetaceae</taxon>
        <taxon>Streptomyces</taxon>
    </lineage>
</organism>
<name>A0A918J9V2_9ACTN</name>
<proteinExistence type="predicted"/>
<reference evidence="2" key="2">
    <citation type="submission" date="2020-09" db="EMBL/GenBank/DDBJ databases">
        <authorList>
            <person name="Sun Q."/>
            <person name="Ohkuma M."/>
        </authorList>
    </citation>
    <scope>NUCLEOTIDE SEQUENCE</scope>
    <source>
        <strain evidence="2">JCM 4490</strain>
    </source>
</reference>
<evidence type="ECO:0000256" key="1">
    <source>
        <dbReference type="SAM" id="Phobius"/>
    </source>
</evidence>
<accession>A0A918J9V2</accession>
<dbReference type="RefSeq" id="WP_190017096.1">
    <property type="nucleotide sequence ID" value="NZ_BMUE01000009.1"/>
</dbReference>
<dbReference type="EMBL" id="BMUE01000009">
    <property type="protein sequence ID" value="GGW62664.1"/>
    <property type="molecule type" value="Genomic_DNA"/>
</dbReference>
<comment type="caution">
    <text evidence="2">The sequence shown here is derived from an EMBL/GenBank/DDBJ whole genome shotgun (WGS) entry which is preliminary data.</text>
</comment>
<keyword evidence="1" id="KW-0812">Transmembrane</keyword>
<sequence length="167" mass="18096">MAARGRTRWGPVAAVLALPVALLTGLVVMVVAWLRPDAPLGGESGEVPCAEALSFGGARLPKGARDTSCTVRSWMDTDYVARFRMPREDVRDWLRATYPDAPDPGTRSCHPHSVDLCLDLGLREEDWNYAGRVPGRTDPGFGAFTVDVDITCEGRDTALVVFSAFTS</sequence>
<keyword evidence="3" id="KW-1185">Reference proteome</keyword>
<feature type="transmembrane region" description="Helical" evidence="1">
    <location>
        <begin position="12"/>
        <end position="34"/>
    </location>
</feature>